<dbReference type="RefSeq" id="WP_147256832.1">
    <property type="nucleotide sequence ID" value="NZ_VIWU01000001.1"/>
</dbReference>
<keyword evidence="3 6" id="KW-0238">DNA-binding</keyword>
<proteinExistence type="inferred from homology"/>
<keyword evidence="4" id="KW-0804">Transcription</keyword>
<accession>A0A561SS55</accession>
<evidence type="ECO:0000313" key="6">
    <source>
        <dbReference type="EMBL" id="TWF77708.1"/>
    </source>
</evidence>
<evidence type="ECO:0000256" key="4">
    <source>
        <dbReference type="ARBA" id="ARBA00023163"/>
    </source>
</evidence>
<dbReference type="PROSITE" id="PS50931">
    <property type="entry name" value="HTH_LYSR"/>
    <property type="match status" value="1"/>
</dbReference>
<evidence type="ECO:0000256" key="3">
    <source>
        <dbReference type="ARBA" id="ARBA00023125"/>
    </source>
</evidence>
<dbReference type="OrthoDB" id="79118at2"/>
<comment type="caution">
    <text evidence="6">The sequence shown here is derived from an EMBL/GenBank/DDBJ whole genome shotgun (WGS) entry which is preliminary data.</text>
</comment>
<evidence type="ECO:0000256" key="2">
    <source>
        <dbReference type="ARBA" id="ARBA00023015"/>
    </source>
</evidence>
<gene>
    <name evidence="6" type="ORF">FHX44_113622</name>
</gene>
<evidence type="ECO:0000313" key="7">
    <source>
        <dbReference type="Proteomes" id="UP000321261"/>
    </source>
</evidence>
<dbReference type="Proteomes" id="UP000321261">
    <property type="component" value="Unassembled WGS sequence"/>
</dbReference>
<dbReference type="GO" id="GO:0003677">
    <property type="term" value="F:DNA binding"/>
    <property type="evidence" value="ECO:0007669"/>
    <property type="project" value="UniProtKB-KW"/>
</dbReference>
<evidence type="ECO:0000256" key="1">
    <source>
        <dbReference type="ARBA" id="ARBA00009437"/>
    </source>
</evidence>
<dbReference type="Pfam" id="PF00126">
    <property type="entry name" value="HTH_1"/>
    <property type="match status" value="1"/>
</dbReference>
<sequence length="299" mass="33028">MDLDQIRIALVLGEELHFGRTASRLHISQPRVSQRLAALERELGGMLFDRTSRRVRLTPLGMRFRDEVGTAYEQLLAAGQCVRDAGRRLAGEIRIGFTPTTAGRALADFVRAFERRHPDVSVIHREVTFARPYDDLRTGEIDVLLMWRTGAAGGDLTEGPAIDRQERVAVMTADHPLAGRRSISALEVDHWTLMTNFAPPQVLDTILPPMNVDGTPIPRVRVETTISTMAEYVAHVSKGSFVHPTVRSLSEVVNRDDLTYVPINDLPPLDLCLVWCTSHENATIRAAAAVAGTLDPPTA</sequence>
<comment type="similarity">
    <text evidence="1">Belongs to the LysR transcriptional regulatory family.</text>
</comment>
<dbReference type="SUPFAM" id="SSF53850">
    <property type="entry name" value="Periplasmic binding protein-like II"/>
    <property type="match status" value="1"/>
</dbReference>
<dbReference type="SUPFAM" id="SSF46785">
    <property type="entry name" value="Winged helix' DNA-binding domain"/>
    <property type="match status" value="1"/>
</dbReference>
<dbReference type="PANTHER" id="PTHR30346">
    <property type="entry name" value="TRANSCRIPTIONAL DUAL REGULATOR HCAR-RELATED"/>
    <property type="match status" value="1"/>
</dbReference>
<feature type="domain" description="HTH lysR-type" evidence="5">
    <location>
        <begin position="1"/>
        <end position="58"/>
    </location>
</feature>
<dbReference type="InterPro" id="IPR036390">
    <property type="entry name" value="WH_DNA-bd_sf"/>
</dbReference>
<dbReference type="InterPro" id="IPR000847">
    <property type="entry name" value="LysR_HTH_N"/>
</dbReference>
<dbReference type="Gene3D" id="3.40.190.10">
    <property type="entry name" value="Periplasmic binding protein-like II"/>
    <property type="match status" value="2"/>
</dbReference>
<dbReference type="Gene3D" id="1.10.10.10">
    <property type="entry name" value="Winged helix-like DNA-binding domain superfamily/Winged helix DNA-binding domain"/>
    <property type="match status" value="1"/>
</dbReference>
<organism evidence="6 7">
    <name type="scientific">Pseudonocardia hierapolitana</name>
    <dbReference type="NCBI Taxonomy" id="1128676"/>
    <lineage>
        <taxon>Bacteria</taxon>
        <taxon>Bacillati</taxon>
        <taxon>Actinomycetota</taxon>
        <taxon>Actinomycetes</taxon>
        <taxon>Pseudonocardiales</taxon>
        <taxon>Pseudonocardiaceae</taxon>
        <taxon>Pseudonocardia</taxon>
    </lineage>
</organism>
<name>A0A561SS55_9PSEU</name>
<dbReference type="EMBL" id="VIWU01000001">
    <property type="protein sequence ID" value="TWF77708.1"/>
    <property type="molecule type" value="Genomic_DNA"/>
</dbReference>
<dbReference type="GO" id="GO:0032993">
    <property type="term" value="C:protein-DNA complex"/>
    <property type="evidence" value="ECO:0007669"/>
    <property type="project" value="TreeGrafter"/>
</dbReference>
<protein>
    <submittedName>
        <fullName evidence="6">DNA-binding transcriptional LysR family regulator</fullName>
    </submittedName>
</protein>
<dbReference type="PRINTS" id="PR00039">
    <property type="entry name" value="HTHLYSR"/>
</dbReference>
<dbReference type="InterPro" id="IPR036388">
    <property type="entry name" value="WH-like_DNA-bd_sf"/>
</dbReference>
<dbReference type="GO" id="GO:0003700">
    <property type="term" value="F:DNA-binding transcription factor activity"/>
    <property type="evidence" value="ECO:0007669"/>
    <property type="project" value="InterPro"/>
</dbReference>
<dbReference type="PANTHER" id="PTHR30346:SF0">
    <property type="entry name" value="HCA OPERON TRANSCRIPTIONAL ACTIVATOR HCAR"/>
    <property type="match status" value="1"/>
</dbReference>
<dbReference type="Pfam" id="PF03466">
    <property type="entry name" value="LysR_substrate"/>
    <property type="match status" value="1"/>
</dbReference>
<keyword evidence="7" id="KW-1185">Reference proteome</keyword>
<evidence type="ECO:0000259" key="5">
    <source>
        <dbReference type="PROSITE" id="PS50931"/>
    </source>
</evidence>
<dbReference type="AlphaFoldDB" id="A0A561SS55"/>
<keyword evidence="2" id="KW-0805">Transcription regulation</keyword>
<reference evidence="6 7" key="1">
    <citation type="submission" date="2019-06" db="EMBL/GenBank/DDBJ databases">
        <title>Sequencing the genomes of 1000 actinobacteria strains.</title>
        <authorList>
            <person name="Klenk H.-P."/>
        </authorList>
    </citation>
    <scope>NUCLEOTIDE SEQUENCE [LARGE SCALE GENOMIC DNA]</scope>
    <source>
        <strain evidence="6 7">DSM 45671</strain>
    </source>
</reference>
<dbReference type="InterPro" id="IPR005119">
    <property type="entry name" value="LysR_subst-bd"/>
</dbReference>